<feature type="transmembrane region" description="Helical" evidence="1">
    <location>
        <begin position="94"/>
        <end position="113"/>
    </location>
</feature>
<keyword evidence="1" id="KW-0812">Transmembrane</keyword>
<sequence>MASWPAALMSPRSQTLLPWLIMLAAIAVTYAKKSAEATPEAAAAGINAMLANLRDILLFRGEYSYAYYFYLTGYCLTCCRALREKDASARWHYALPLLFLTSFGGGIMVPITLGKPMVLYVNESIVPIMCLSYLAVNTIPAVLQLISSRVGRIITNTLFEIMRFHVLAGCAATAASNLPSPSYYPVPVVGPIVAGIMGGCGGAFMPLSSGLAAIENGCPWRVQSSFLVSLWLQLSCCDPNVSPYLEAVFPAFSDKTWAQMCGVLFFVLVPVFQANGYNVFGANPLAGASVKVKKS</sequence>
<protein>
    <submittedName>
        <fullName evidence="3">Uncharacterized protein</fullName>
    </submittedName>
</protein>
<evidence type="ECO:0000313" key="3">
    <source>
        <dbReference type="EMBL" id="CAE0760458.1"/>
    </source>
</evidence>
<dbReference type="AlphaFoldDB" id="A0A7S4BBC0"/>
<dbReference type="EMBL" id="HBIZ01020739">
    <property type="protein sequence ID" value="CAE0760458.1"/>
    <property type="molecule type" value="Transcribed_RNA"/>
</dbReference>
<keyword evidence="2" id="KW-0732">Signal</keyword>
<feature type="chain" id="PRO_5030590248" evidence="2">
    <location>
        <begin position="32"/>
        <end position="295"/>
    </location>
</feature>
<evidence type="ECO:0000256" key="2">
    <source>
        <dbReference type="SAM" id="SignalP"/>
    </source>
</evidence>
<reference evidence="3" key="1">
    <citation type="submission" date="2021-01" db="EMBL/GenBank/DDBJ databases">
        <authorList>
            <person name="Corre E."/>
            <person name="Pelletier E."/>
            <person name="Niang G."/>
            <person name="Scheremetjew M."/>
            <person name="Finn R."/>
            <person name="Kale V."/>
            <person name="Holt S."/>
            <person name="Cochrane G."/>
            <person name="Meng A."/>
            <person name="Brown T."/>
            <person name="Cohen L."/>
        </authorList>
    </citation>
    <scope>NUCLEOTIDE SEQUENCE</scope>
    <source>
        <strain evidence="3">CCMP645</strain>
    </source>
</reference>
<keyword evidence="1" id="KW-1133">Transmembrane helix</keyword>
<gene>
    <name evidence="3" type="ORF">PCAR00345_LOCUS13070</name>
</gene>
<accession>A0A7S4BBC0</accession>
<feature type="signal peptide" evidence="2">
    <location>
        <begin position="1"/>
        <end position="31"/>
    </location>
</feature>
<proteinExistence type="predicted"/>
<name>A0A7S4BBC0_CHRCT</name>
<keyword evidence="1" id="KW-0472">Membrane</keyword>
<feature type="transmembrane region" description="Helical" evidence="1">
    <location>
        <begin position="125"/>
        <end position="146"/>
    </location>
</feature>
<feature type="transmembrane region" description="Helical" evidence="1">
    <location>
        <begin position="188"/>
        <end position="214"/>
    </location>
</feature>
<organism evidence="3">
    <name type="scientific">Chrysotila carterae</name>
    <name type="common">Marine alga</name>
    <name type="synonym">Syracosphaera carterae</name>
    <dbReference type="NCBI Taxonomy" id="13221"/>
    <lineage>
        <taxon>Eukaryota</taxon>
        <taxon>Haptista</taxon>
        <taxon>Haptophyta</taxon>
        <taxon>Prymnesiophyceae</taxon>
        <taxon>Isochrysidales</taxon>
        <taxon>Isochrysidaceae</taxon>
        <taxon>Chrysotila</taxon>
    </lineage>
</organism>
<evidence type="ECO:0000256" key="1">
    <source>
        <dbReference type="SAM" id="Phobius"/>
    </source>
</evidence>
<feature type="transmembrane region" description="Helical" evidence="1">
    <location>
        <begin position="158"/>
        <end position="176"/>
    </location>
</feature>